<evidence type="ECO:0000256" key="1">
    <source>
        <dbReference type="ARBA" id="ARBA00004651"/>
    </source>
</evidence>
<reference evidence="17" key="1">
    <citation type="submission" date="2016-01" db="EMBL/GenBank/DDBJ databases">
        <authorList>
            <person name="Mitreva M."/>
            <person name="Pepin K.H."/>
            <person name="Mihindukulasuriya K.A."/>
            <person name="Fulton R."/>
            <person name="Fronick C."/>
            <person name="O'Laughlin M."/>
            <person name="Miner T."/>
            <person name="Herter B."/>
            <person name="Rosa B.A."/>
            <person name="Cordes M."/>
            <person name="Tomlinson C."/>
            <person name="Wollam A."/>
            <person name="Palsikar V.B."/>
            <person name="Mardis E.R."/>
            <person name="Wilson R.K."/>
        </authorList>
    </citation>
    <scope>NUCLEOTIDE SEQUENCE [LARGE SCALE GENOMIC DNA]</scope>
    <source>
        <strain evidence="17">CMW8396</strain>
    </source>
</reference>
<keyword evidence="10 13" id="KW-0472">Membrane</keyword>
<evidence type="ECO:0000256" key="11">
    <source>
        <dbReference type="PROSITE-ProRule" id="PRU00421"/>
    </source>
</evidence>
<evidence type="ECO:0000313" key="16">
    <source>
        <dbReference type="EMBL" id="KXA16554.1"/>
    </source>
</evidence>
<dbReference type="PROSITE" id="PS01035">
    <property type="entry name" value="PTS_EIIB_TYPE_1_CYS"/>
    <property type="match status" value="1"/>
</dbReference>
<evidence type="ECO:0000259" key="14">
    <source>
        <dbReference type="PROSITE" id="PS51098"/>
    </source>
</evidence>
<dbReference type="SUPFAM" id="SSF55604">
    <property type="entry name" value="Glucose permease domain IIB"/>
    <property type="match status" value="1"/>
</dbReference>
<dbReference type="GO" id="GO:0009401">
    <property type="term" value="P:phosphoenolpyruvate-dependent sugar phosphotransferase system"/>
    <property type="evidence" value="ECO:0007669"/>
    <property type="project" value="UniProtKB-KW"/>
</dbReference>
<evidence type="ECO:0000256" key="12">
    <source>
        <dbReference type="SAM" id="MobiDB-lite"/>
    </source>
</evidence>
<dbReference type="InterPro" id="IPR050429">
    <property type="entry name" value="PTS_Glucose_EIICBA"/>
</dbReference>
<evidence type="ECO:0000259" key="15">
    <source>
        <dbReference type="PROSITE" id="PS51103"/>
    </source>
</evidence>
<evidence type="ECO:0000256" key="9">
    <source>
        <dbReference type="ARBA" id="ARBA00022989"/>
    </source>
</evidence>
<feature type="transmembrane region" description="Helical" evidence="13">
    <location>
        <begin position="91"/>
        <end position="113"/>
    </location>
</feature>
<comment type="subcellular location">
    <subcellularLocation>
        <location evidence="1">Cell membrane</location>
        <topology evidence="1">Multi-pass membrane protein</topology>
    </subcellularLocation>
</comment>
<evidence type="ECO:0000256" key="2">
    <source>
        <dbReference type="ARBA" id="ARBA00022448"/>
    </source>
</evidence>
<feature type="transmembrane region" description="Helical" evidence="13">
    <location>
        <begin position="382"/>
        <end position="403"/>
    </location>
</feature>
<keyword evidence="4" id="KW-0762">Sugar transport</keyword>
<dbReference type="InterPro" id="IPR018113">
    <property type="entry name" value="PTrfase_EIIB_Cys"/>
</dbReference>
<dbReference type="GO" id="GO:0008982">
    <property type="term" value="F:protein-N(PI)-phosphohistidine-sugar phosphotransferase activity"/>
    <property type="evidence" value="ECO:0007669"/>
    <property type="project" value="InterPro"/>
</dbReference>
<dbReference type="PANTHER" id="PTHR30009">
    <property type="entry name" value="CYTOCHROME C-TYPE SYNTHESIS PROTEIN AND PTS TRANSMEMBRANE COMPONENT"/>
    <property type="match status" value="1"/>
</dbReference>
<dbReference type="PANTHER" id="PTHR30009:SF12">
    <property type="entry name" value="PHOSPHOTRANSFERASE IIC COMPONENT GLVC"/>
    <property type="match status" value="1"/>
</dbReference>
<dbReference type="InterPro" id="IPR001996">
    <property type="entry name" value="PTS_IIB_1"/>
</dbReference>
<evidence type="ECO:0000256" key="4">
    <source>
        <dbReference type="ARBA" id="ARBA00022597"/>
    </source>
</evidence>
<evidence type="ECO:0000256" key="3">
    <source>
        <dbReference type="ARBA" id="ARBA00022475"/>
    </source>
</evidence>
<dbReference type="InterPro" id="IPR003352">
    <property type="entry name" value="PTS_EIIC"/>
</dbReference>
<feature type="region of interest" description="Disordered" evidence="12">
    <location>
        <begin position="416"/>
        <end position="444"/>
    </location>
</feature>
<feature type="compositionally biased region" description="Basic and acidic residues" evidence="12">
    <location>
        <begin position="420"/>
        <end position="434"/>
    </location>
</feature>
<dbReference type="PROSITE" id="PS51098">
    <property type="entry name" value="PTS_EIIB_TYPE_1"/>
    <property type="match status" value="1"/>
</dbReference>
<dbReference type="EMBL" id="LRPX01000008">
    <property type="protein sequence ID" value="KXA16554.1"/>
    <property type="molecule type" value="Genomic_DNA"/>
</dbReference>
<keyword evidence="9 13" id="KW-1133">Transmembrane helix</keyword>
<feature type="transmembrane region" description="Helical" evidence="13">
    <location>
        <begin position="12"/>
        <end position="32"/>
    </location>
</feature>
<dbReference type="PROSITE" id="PS51103">
    <property type="entry name" value="PTS_EIIC_TYPE_1"/>
    <property type="match status" value="1"/>
</dbReference>
<evidence type="ECO:0000256" key="10">
    <source>
        <dbReference type="ARBA" id="ARBA00023136"/>
    </source>
</evidence>
<evidence type="ECO:0000256" key="5">
    <source>
        <dbReference type="ARBA" id="ARBA00022679"/>
    </source>
</evidence>
<name>A0A133NJT3_9FUSO</name>
<feature type="domain" description="PTS EIIC type-1" evidence="15">
    <location>
        <begin position="1"/>
        <end position="415"/>
    </location>
</feature>
<comment type="caution">
    <text evidence="16">The sequence shown here is derived from an EMBL/GenBank/DDBJ whole genome shotgun (WGS) entry which is preliminary data.</text>
</comment>
<keyword evidence="17" id="KW-1185">Reference proteome</keyword>
<feature type="transmembrane region" description="Helical" evidence="13">
    <location>
        <begin position="62"/>
        <end position="79"/>
    </location>
</feature>
<feature type="transmembrane region" description="Helical" evidence="13">
    <location>
        <begin position="196"/>
        <end position="218"/>
    </location>
</feature>
<dbReference type="AlphaFoldDB" id="A0A133NJT3"/>
<keyword evidence="6" id="KW-0598">Phosphotransferase system</keyword>
<dbReference type="GO" id="GO:0090563">
    <property type="term" value="F:protein-phosphocysteine-sugar phosphotransferase activity"/>
    <property type="evidence" value="ECO:0007669"/>
    <property type="project" value="TreeGrafter"/>
</dbReference>
<dbReference type="NCBIfam" id="TIGR02005">
    <property type="entry name" value="PTS-IIBC-alpha"/>
    <property type="match status" value="1"/>
</dbReference>
<proteinExistence type="predicted"/>
<feature type="active site" description="Phosphocysteine intermediate; for EIIB activity" evidence="11">
    <location>
        <position position="470"/>
    </location>
</feature>
<keyword evidence="7 13" id="KW-0812">Transmembrane</keyword>
<keyword evidence="5" id="KW-0808">Transferase</keyword>
<feature type="domain" description="PTS EIIB type-1" evidence="14">
    <location>
        <begin position="448"/>
        <end position="524"/>
    </location>
</feature>
<dbReference type="STRING" id="134605.HMPREF3206_00322"/>
<dbReference type="InterPro" id="IPR010975">
    <property type="entry name" value="PTS_IIBC_a_glc"/>
</dbReference>
<evidence type="ECO:0000256" key="7">
    <source>
        <dbReference type="ARBA" id="ARBA00022692"/>
    </source>
</evidence>
<organism evidence="16 17">
    <name type="scientific">Fusobacterium equinum</name>
    <dbReference type="NCBI Taxonomy" id="134605"/>
    <lineage>
        <taxon>Bacteria</taxon>
        <taxon>Fusobacteriati</taxon>
        <taxon>Fusobacteriota</taxon>
        <taxon>Fusobacteriia</taxon>
        <taxon>Fusobacteriales</taxon>
        <taxon>Fusobacteriaceae</taxon>
        <taxon>Fusobacterium</taxon>
    </lineage>
</organism>
<sequence length="524" mass="57441">MLQKLQRFGGAMLMPSVLFAFAGLVVGLTSILKNPNLVGNIAEQGTLWYHFWVVVEEGGWTLFRQMPVVFALGIPIGLAKKANGRAALETFVIYMTFNYFINAFLTQFSFFGIDMSMDKIPEITMIAGVKTLDTSIIGSILIAGISVYLHNKYFDKKLPELLGIFQGTSFVIILGFLLMIPVAFGTAIIWPKVQLGIAALQGFLKGAGVAGVFSYTLLERLLIPTGLHHFIYGPFMFGPAVVENGITAYWATHIQEFAAAAEPLKEIFPQGGFALHGNSKVFGLPAAALAMYVTSKSSKKKIVAGLLIPAALTGFLTGITEPIEFTFLFAAPVLFVAHAILGACMSSLMYVFGVVGNFGSGLIDFLAINWLPMFSNHSAQVIVQIGIGLIFSVIYFFVFRFLILKLNLKTPGREEEEEETKLYSKKEYRERESQKSSQAKTTDEENYLEQAKMILEALGGKENIAEVTNCVTRLRVTVKDETLIQADKDFKKAGAKGVVRNGKSFQVIIGFSVGQVRAAFDSLL</sequence>
<dbReference type="NCBIfam" id="TIGR00826">
    <property type="entry name" value="EIIB_glc"/>
    <property type="match status" value="1"/>
</dbReference>
<gene>
    <name evidence="16" type="ORF">HMPREF3206_00322</name>
</gene>
<dbReference type="Gene3D" id="3.30.1360.60">
    <property type="entry name" value="Glucose permease domain IIB"/>
    <property type="match status" value="1"/>
</dbReference>
<dbReference type="Pfam" id="PF02378">
    <property type="entry name" value="PTS_EIIC"/>
    <property type="match status" value="1"/>
</dbReference>
<feature type="transmembrane region" description="Helical" evidence="13">
    <location>
        <begin position="161"/>
        <end position="190"/>
    </location>
</feature>
<evidence type="ECO:0000256" key="13">
    <source>
        <dbReference type="SAM" id="Phobius"/>
    </source>
</evidence>
<dbReference type="InterPro" id="IPR036878">
    <property type="entry name" value="Glu_permease_IIB"/>
</dbReference>
<feature type="transmembrane region" description="Helical" evidence="13">
    <location>
        <begin position="125"/>
        <end position="149"/>
    </location>
</feature>
<evidence type="ECO:0000313" key="17">
    <source>
        <dbReference type="Proteomes" id="UP000070617"/>
    </source>
</evidence>
<dbReference type="GO" id="GO:0005886">
    <property type="term" value="C:plasma membrane"/>
    <property type="evidence" value="ECO:0007669"/>
    <property type="project" value="UniProtKB-SubCell"/>
</dbReference>
<dbReference type="InterPro" id="IPR013013">
    <property type="entry name" value="PTS_EIIC_1"/>
</dbReference>
<feature type="transmembrane region" description="Helical" evidence="13">
    <location>
        <begin position="302"/>
        <end position="319"/>
    </location>
</feature>
<evidence type="ECO:0000256" key="6">
    <source>
        <dbReference type="ARBA" id="ARBA00022683"/>
    </source>
</evidence>
<evidence type="ECO:0000256" key="8">
    <source>
        <dbReference type="ARBA" id="ARBA00022777"/>
    </source>
</evidence>
<dbReference type="Pfam" id="PF00367">
    <property type="entry name" value="PTS_EIIB"/>
    <property type="match status" value="1"/>
</dbReference>
<dbReference type="CDD" id="cd00212">
    <property type="entry name" value="PTS_IIB_glc"/>
    <property type="match status" value="1"/>
</dbReference>
<dbReference type="Proteomes" id="UP000070617">
    <property type="component" value="Unassembled WGS sequence"/>
</dbReference>
<keyword evidence="8" id="KW-0418">Kinase</keyword>
<keyword evidence="3" id="KW-1003">Cell membrane</keyword>
<accession>A0A133NJT3</accession>
<feature type="transmembrane region" description="Helical" evidence="13">
    <location>
        <begin position="350"/>
        <end position="370"/>
    </location>
</feature>
<keyword evidence="2" id="KW-0813">Transport</keyword>
<dbReference type="GO" id="GO:0016301">
    <property type="term" value="F:kinase activity"/>
    <property type="evidence" value="ECO:0007669"/>
    <property type="project" value="UniProtKB-KW"/>
</dbReference>
<protein>
    <submittedName>
        <fullName evidence="16">PTS system maltose-specific EIICB component</fullName>
    </submittedName>
</protein>
<dbReference type="RefSeq" id="WP_060793371.1">
    <property type="nucleotide sequence ID" value="NZ_KQ956514.1"/>
</dbReference>
<feature type="transmembrane region" description="Helical" evidence="13">
    <location>
        <begin position="325"/>
        <end position="343"/>
    </location>
</feature>
<dbReference type="PATRIC" id="fig|134605.3.peg.323"/>